<accession>A0A6C2UGX4</accession>
<dbReference type="AlphaFoldDB" id="A0A6C2UGX4"/>
<evidence type="ECO:0000313" key="2">
    <source>
        <dbReference type="Proteomes" id="UP000346198"/>
    </source>
</evidence>
<dbReference type="Gene3D" id="3.40.50.1010">
    <property type="entry name" value="5'-nuclease"/>
    <property type="match status" value="1"/>
</dbReference>
<dbReference type="Proteomes" id="UP000346198">
    <property type="component" value="Unassembled WGS sequence"/>
</dbReference>
<gene>
    <name evidence="1" type="ORF">SCARR_00509</name>
</gene>
<dbReference type="SUPFAM" id="SSF88723">
    <property type="entry name" value="PIN domain-like"/>
    <property type="match status" value="1"/>
</dbReference>
<sequence length="137" mass="15467">MANPVLLDTGPLVAMANARDHYNEWVCANLKQVKLPMLICEPVLTESCFLLGQKQAVIFDLMKAGFFRIGFSLDSDVVSVEKLMNKYDDVPMSLADACLVRMSEINDGSKVFTLDSDFKIYRRNGRKTIPLIYPENQ</sequence>
<dbReference type="EMBL" id="CAAHFH010000001">
    <property type="protein sequence ID" value="VGO18456.1"/>
    <property type="molecule type" value="Genomic_DNA"/>
</dbReference>
<protein>
    <recommendedName>
        <fullName evidence="3">PIN domain-containing protein</fullName>
    </recommendedName>
</protein>
<name>A0A6C2UGX4_9BACT</name>
<reference evidence="1 2" key="1">
    <citation type="submission" date="2019-04" db="EMBL/GenBank/DDBJ databases">
        <authorList>
            <person name="Van Vliet M D."/>
        </authorList>
    </citation>
    <scope>NUCLEOTIDE SEQUENCE [LARGE SCALE GENOMIC DNA]</scope>
    <source>
        <strain evidence="1 2">F21</strain>
    </source>
</reference>
<organism evidence="1 2">
    <name type="scientific">Pontiella sulfatireligans</name>
    <dbReference type="NCBI Taxonomy" id="2750658"/>
    <lineage>
        <taxon>Bacteria</taxon>
        <taxon>Pseudomonadati</taxon>
        <taxon>Kiritimatiellota</taxon>
        <taxon>Kiritimatiellia</taxon>
        <taxon>Kiritimatiellales</taxon>
        <taxon>Pontiellaceae</taxon>
        <taxon>Pontiella</taxon>
    </lineage>
</organism>
<evidence type="ECO:0008006" key="3">
    <source>
        <dbReference type="Google" id="ProtNLM"/>
    </source>
</evidence>
<evidence type="ECO:0000313" key="1">
    <source>
        <dbReference type="EMBL" id="VGO18456.1"/>
    </source>
</evidence>
<keyword evidence="2" id="KW-1185">Reference proteome</keyword>
<proteinExistence type="predicted"/>
<dbReference type="RefSeq" id="WP_136059934.1">
    <property type="nucleotide sequence ID" value="NZ_CAAHFH010000001.1"/>
</dbReference>
<dbReference type="InterPro" id="IPR029060">
    <property type="entry name" value="PIN-like_dom_sf"/>
</dbReference>